<dbReference type="EMBL" id="JABSTR010000006">
    <property type="protein sequence ID" value="KAH9373019.1"/>
    <property type="molecule type" value="Genomic_DNA"/>
</dbReference>
<dbReference type="VEuPathDB" id="VectorBase:HLOH_056122"/>
<evidence type="ECO:0000313" key="2">
    <source>
        <dbReference type="Proteomes" id="UP000821853"/>
    </source>
</evidence>
<reference evidence="1 2" key="1">
    <citation type="journal article" date="2020" name="Cell">
        <title>Large-Scale Comparative Analyses of Tick Genomes Elucidate Their Genetic Diversity and Vector Capacities.</title>
        <authorList>
            <consortium name="Tick Genome and Microbiome Consortium (TIGMIC)"/>
            <person name="Jia N."/>
            <person name="Wang J."/>
            <person name="Shi W."/>
            <person name="Du L."/>
            <person name="Sun Y."/>
            <person name="Zhan W."/>
            <person name="Jiang J.F."/>
            <person name="Wang Q."/>
            <person name="Zhang B."/>
            <person name="Ji P."/>
            <person name="Bell-Sakyi L."/>
            <person name="Cui X.M."/>
            <person name="Yuan T.T."/>
            <person name="Jiang B.G."/>
            <person name="Yang W.F."/>
            <person name="Lam T.T."/>
            <person name="Chang Q.C."/>
            <person name="Ding S.J."/>
            <person name="Wang X.J."/>
            <person name="Zhu J.G."/>
            <person name="Ruan X.D."/>
            <person name="Zhao L."/>
            <person name="Wei J.T."/>
            <person name="Ye R.Z."/>
            <person name="Que T.C."/>
            <person name="Du C.H."/>
            <person name="Zhou Y.H."/>
            <person name="Cheng J.X."/>
            <person name="Dai P.F."/>
            <person name="Guo W.B."/>
            <person name="Han X.H."/>
            <person name="Huang E.J."/>
            <person name="Li L.F."/>
            <person name="Wei W."/>
            <person name="Gao Y.C."/>
            <person name="Liu J.Z."/>
            <person name="Shao H.Z."/>
            <person name="Wang X."/>
            <person name="Wang C.C."/>
            <person name="Yang T.C."/>
            <person name="Huo Q.B."/>
            <person name="Li W."/>
            <person name="Chen H.Y."/>
            <person name="Chen S.E."/>
            <person name="Zhou L.G."/>
            <person name="Ni X.B."/>
            <person name="Tian J.H."/>
            <person name="Sheng Y."/>
            <person name="Liu T."/>
            <person name="Pan Y.S."/>
            <person name="Xia L.Y."/>
            <person name="Li J."/>
            <person name="Zhao F."/>
            <person name="Cao W.C."/>
        </authorList>
    </citation>
    <scope>NUCLEOTIDE SEQUENCE [LARGE SCALE GENOMIC DNA]</scope>
    <source>
        <strain evidence="1">HaeL-2018</strain>
    </source>
</reference>
<protein>
    <submittedName>
        <fullName evidence="1">Uncharacterized protein</fullName>
    </submittedName>
</protein>
<gene>
    <name evidence="1" type="ORF">HPB48_003397</name>
</gene>
<dbReference type="OrthoDB" id="6514167at2759"/>
<dbReference type="Proteomes" id="UP000821853">
    <property type="component" value="Chromosome 4"/>
</dbReference>
<organism evidence="1 2">
    <name type="scientific">Haemaphysalis longicornis</name>
    <name type="common">Bush tick</name>
    <dbReference type="NCBI Taxonomy" id="44386"/>
    <lineage>
        <taxon>Eukaryota</taxon>
        <taxon>Metazoa</taxon>
        <taxon>Ecdysozoa</taxon>
        <taxon>Arthropoda</taxon>
        <taxon>Chelicerata</taxon>
        <taxon>Arachnida</taxon>
        <taxon>Acari</taxon>
        <taxon>Parasitiformes</taxon>
        <taxon>Ixodida</taxon>
        <taxon>Ixodoidea</taxon>
        <taxon>Ixodidae</taxon>
        <taxon>Haemaphysalinae</taxon>
        <taxon>Haemaphysalis</taxon>
    </lineage>
</organism>
<keyword evidence="2" id="KW-1185">Reference proteome</keyword>
<accession>A0A9J6GD54</accession>
<dbReference type="AlphaFoldDB" id="A0A9J6GD54"/>
<sequence>MPGASRPRPPIITGMEVVEVKGVSEQQQELQVSGQLTTPRVFPACYRQPRLPKEDIKIVLRRRDGLNVRKHSNAQLRDAINSATALQPSDVEMDIVRTNPTQNILIISTRKIGNAEKYNALREIRISDKIYEIRAYATAPEGTTKGVIHNIPAYDSDEDISKGLKYSQNPTILTARRMGKTNSAIIIFERSQDPYFVYYRGAEYRCFLHKKKQEICDACGGVGQRKDVCPQPENKTCETGGASNPGSADGCTQQCAICGKHHITGDKRCRQRYKTLPAHSEKMGKNRAATPTLPTCRIRSLGQ</sequence>
<proteinExistence type="predicted"/>
<evidence type="ECO:0000313" key="1">
    <source>
        <dbReference type="EMBL" id="KAH9373019.1"/>
    </source>
</evidence>
<name>A0A9J6GD54_HAELO</name>
<comment type="caution">
    <text evidence="1">The sequence shown here is derived from an EMBL/GenBank/DDBJ whole genome shotgun (WGS) entry which is preliminary data.</text>
</comment>